<dbReference type="Gene3D" id="3.20.20.450">
    <property type="entry name" value="EAL domain"/>
    <property type="match status" value="1"/>
</dbReference>
<dbReference type="CDD" id="cd01948">
    <property type="entry name" value="EAL"/>
    <property type="match status" value="1"/>
</dbReference>
<organism evidence="4 5">
    <name type="scientific">Xaviernesmea oryzae</name>
    <dbReference type="NCBI Taxonomy" id="464029"/>
    <lineage>
        <taxon>Bacteria</taxon>
        <taxon>Pseudomonadati</taxon>
        <taxon>Pseudomonadota</taxon>
        <taxon>Alphaproteobacteria</taxon>
        <taxon>Hyphomicrobiales</taxon>
        <taxon>Rhizobiaceae</taxon>
        <taxon>Rhizobium/Agrobacterium group</taxon>
        <taxon>Xaviernesmea</taxon>
    </lineage>
</organism>
<dbReference type="Pfam" id="PF05228">
    <property type="entry name" value="CHASE4"/>
    <property type="match status" value="1"/>
</dbReference>
<dbReference type="SUPFAM" id="SSF55073">
    <property type="entry name" value="Nucleotide cyclase"/>
    <property type="match status" value="1"/>
</dbReference>
<dbReference type="NCBIfam" id="TIGR00254">
    <property type="entry name" value="GGDEF"/>
    <property type="match status" value="1"/>
</dbReference>
<dbReference type="Gene3D" id="3.30.70.270">
    <property type="match status" value="1"/>
</dbReference>
<name>A0A1Q9AY09_9HYPH</name>
<comment type="caution">
    <text evidence="4">The sequence shown here is derived from an EMBL/GenBank/DDBJ whole genome shotgun (WGS) entry which is preliminary data.</text>
</comment>
<dbReference type="AlphaFoldDB" id="A0A1Q9AY09"/>
<dbReference type="OrthoDB" id="9814202at2"/>
<dbReference type="SMART" id="SM00267">
    <property type="entry name" value="GGDEF"/>
    <property type="match status" value="1"/>
</dbReference>
<feature type="transmembrane region" description="Helical" evidence="1">
    <location>
        <begin position="21"/>
        <end position="44"/>
    </location>
</feature>
<keyword evidence="5" id="KW-1185">Reference proteome</keyword>
<gene>
    <name evidence="4" type="ORF">BJF93_15265</name>
</gene>
<keyword evidence="1" id="KW-0472">Membrane</keyword>
<feature type="domain" description="EAL" evidence="2">
    <location>
        <begin position="510"/>
        <end position="762"/>
    </location>
</feature>
<dbReference type="InterPro" id="IPR052155">
    <property type="entry name" value="Biofilm_reg_signaling"/>
</dbReference>
<dbReference type="PANTHER" id="PTHR44757:SF2">
    <property type="entry name" value="BIOFILM ARCHITECTURE MAINTENANCE PROTEIN MBAA"/>
    <property type="match status" value="1"/>
</dbReference>
<dbReference type="Pfam" id="PF00990">
    <property type="entry name" value="GGDEF"/>
    <property type="match status" value="1"/>
</dbReference>
<evidence type="ECO:0000259" key="3">
    <source>
        <dbReference type="PROSITE" id="PS50887"/>
    </source>
</evidence>
<dbReference type="Proteomes" id="UP000186364">
    <property type="component" value="Unassembled WGS sequence"/>
</dbReference>
<evidence type="ECO:0000313" key="5">
    <source>
        <dbReference type="Proteomes" id="UP000186364"/>
    </source>
</evidence>
<dbReference type="InterPro" id="IPR043128">
    <property type="entry name" value="Rev_trsase/Diguanyl_cyclase"/>
</dbReference>
<dbReference type="CDD" id="cd01949">
    <property type="entry name" value="GGDEF"/>
    <property type="match status" value="1"/>
</dbReference>
<reference evidence="4 5" key="1">
    <citation type="submission" date="2016-09" db="EMBL/GenBank/DDBJ databases">
        <title>Rhizobium sp. nov., a novel species isolated from the rice rhizosphere.</title>
        <authorList>
            <person name="Zhao J."/>
            <person name="Zhang X."/>
        </authorList>
    </citation>
    <scope>NUCLEOTIDE SEQUENCE [LARGE SCALE GENOMIC DNA]</scope>
    <source>
        <strain evidence="4 5">1.7048</strain>
    </source>
</reference>
<dbReference type="InterPro" id="IPR035919">
    <property type="entry name" value="EAL_sf"/>
</dbReference>
<dbReference type="PROSITE" id="PS50883">
    <property type="entry name" value="EAL"/>
    <property type="match status" value="1"/>
</dbReference>
<dbReference type="InterPro" id="IPR000160">
    <property type="entry name" value="GGDEF_dom"/>
</dbReference>
<dbReference type="EMBL" id="MKIP01000037">
    <property type="protein sequence ID" value="OLP60315.1"/>
    <property type="molecule type" value="Genomic_DNA"/>
</dbReference>
<dbReference type="InterPro" id="IPR007892">
    <property type="entry name" value="CHASE4"/>
</dbReference>
<protein>
    <submittedName>
        <fullName evidence="4">Diguanylate phosphodiesterase</fullName>
    </submittedName>
</protein>
<keyword evidence="1" id="KW-0812">Transmembrane</keyword>
<evidence type="ECO:0000256" key="1">
    <source>
        <dbReference type="SAM" id="Phobius"/>
    </source>
</evidence>
<dbReference type="Pfam" id="PF00563">
    <property type="entry name" value="EAL"/>
    <property type="match status" value="1"/>
</dbReference>
<dbReference type="SMART" id="SM00052">
    <property type="entry name" value="EAL"/>
    <property type="match status" value="1"/>
</dbReference>
<dbReference type="InterPro" id="IPR001633">
    <property type="entry name" value="EAL_dom"/>
</dbReference>
<feature type="transmembrane region" description="Helical" evidence="1">
    <location>
        <begin position="280"/>
        <end position="300"/>
    </location>
</feature>
<dbReference type="InterPro" id="IPR029787">
    <property type="entry name" value="Nucleotide_cyclase"/>
</dbReference>
<proteinExistence type="predicted"/>
<dbReference type="PANTHER" id="PTHR44757">
    <property type="entry name" value="DIGUANYLATE CYCLASE DGCP"/>
    <property type="match status" value="1"/>
</dbReference>
<dbReference type="PROSITE" id="PS50887">
    <property type="entry name" value="GGDEF"/>
    <property type="match status" value="1"/>
</dbReference>
<keyword evidence="1" id="KW-1133">Transmembrane helix</keyword>
<feature type="domain" description="GGDEF" evidence="3">
    <location>
        <begin position="350"/>
        <end position="486"/>
    </location>
</feature>
<sequence>MAAYRFSLSSSVTATRTSSGRILALLAVSGVGILALVFLAALWAGTESDAAALDRQRQLVNSRLQDQVQRVLQDVRLIGAGYRSLLMATTPAMVAPSQAEPHFAHVAAAETFGTIATTVFGYDAVFLVAADGTLAMESDPQAIRRFRWVRPLLQPMMTEVQADQRRFGADQSALSRVELMRLEGRPAVVGITPITAGSPLDTRSLMSRDRLLLITFRFLDGAALDTLSREQGLNGARYARAADQEETEVAFQIEATKSHEPIGFIIWKPDLPGSRVIGRLVPVLSVAALAIAALFFYLMARLRRSLGELGASERHARHLSLHDVLTGLPNRALFATRFDECLKAMAITQRSAAIALIDLDRFKEVNDEHGHPVGDELLCAAVARIVALVGANATLARFGGDEFALLLPDLREQEADHASLCQSLVRALAQPFRLSNGDVTVTIGCSIGIAILDHAQISSEEILRRADLALYEAKSHGRGRFVTYQPEMDHKVDAREKLKAELRALLVSDQAGRMAGDDDSLPPFGRLEIFFQSVHRGDAKGTLTGAEALLRWQHPIKGLLTPDLFIPLAEEGGLMTALGKWVLREAARHAVGWPHSMSLAVNVSPSQIRHAAFDQDVLDILSETGLPASRLELEITEAALFRIGAEAEAAFARLRSKGVRIALDDFGTGFSSLSHLLHVPVDRIKIDRSFVGLIGSKAEGAAIVSALVNLSRTLGAAATAEGVETESQRDFLIAIGCQDLQGYLFSRPVPATRFTPELDAAEGWIGHRM</sequence>
<dbReference type="SUPFAM" id="SSF141868">
    <property type="entry name" value="EAL domain-like"/>
    <property type="match status" value="1"/>
</dbReference>
<evidence type="ECO:0000259" key="2">
    <source>
        <dbReference type="PROSITE" id="PS50883"/>
    </source>
</evidence>
<accession>A0A1Q9AY09</accession>
<evidence type="ECO:0000313" key="4">
    <source>
        <dbReference type="EMBL" id="OLP60315.1"/>
    </source>
</evidence>
<dbReference type="RefSeq" id="WP_075627331.1">
    <property type="nucleotide sequence ID" value="NZ_FOAM01000001.1"/>
</dbReference>